<evidence type="ECO:0000256" key="1">
    <source>
        <dbReference type="ARBA" id="ARBA00001964"/>
    </source>
</evidence>
<keyword evidence="5" id="KW-1185">Reference proteome</keyword>
<reference evidence="4" key="1">
    <citation type="submission" date="2013-07" db="EMBL/GenBank/DDBJ databases">
        <authorList>
            <consortium name="The Broad Institute Genome Sequencing Platform"/>
            <person name="Cuomo C."/>
            <person name="Litvintseva A."/>
            <person name="Chen Y."/>
            <person name="Heitman J."/>
            <person name="Sun S."/>
            <person name="Springer D."/>
            <person name="Dromer F."/>
            <person name="Young S.K."/>
            <person name="Zeng Q."/>
            <person name="Gargeya S."/>
            <person name="Fitzgerald M."/>
            <person name="Abouelleil A."/>
            <person name="Alvarado L."/>
            <person name="Berlin A.M."/>
            <person name="Chapman S.B."/>
            <person name="Dewar J."/>
            <person name="Goldberg J."/>
            <person name="Griggs A."/>
            <person name="Gujja S."/>
            <person name="Hansen M."/>
            <person name="Howarth C."/>
            <person name="Imamovic A."/>
            <person name="Larimer J."/>
            <person name="McCowan C."/>
            <person name="Murphy C."/>
            <person name="Pearson M."/>
            <person name="Priest M."/>
            <person name="Roberts A."/>
            <person name="Saif S."/>
            <person name="Shea T."/>
            <person name="Sykes S."/>
            <person name="Wortman J."/>
            <person name="Nusbaum C."/>
            <person name="Birren B."/>
        </authorList>
    </citation>
    <scope>NUCLEOTIDE SEQUENCE</scope>
    <source>
        <strain evidence="4">CBS 10118</strain>
    </source>
</reference>
<feature type="domain" description="Transketolase C-terminal" evidence="3">
    <location>
        <begin position="528"/>
        <end position="612"/>
    </location>
</feature>
<gene>
    <name evidence="4" type="ORF">I302_105610</name>
</gene>
<dbReference type="PANTHER" id="PTHR43825">
    <property type="entry name" value="PYRUVATE DEHYDROGENASE E1 COMPONENT"/>
    <property type="match status" value="1"/>
</dbReference>
<dbReference type="AlphaFoldDB" id="A0AAJ8KA45"/>
<protein>
    <recommendedName>
        <fullName evidence="6">Transketolase</fullName>
    </recommendedName>
</protein>
<dbReference type="EMBL" id="CP144544">
    <property type="protein sequence ID" value="WVW83589.1"/>
    <property type="molecule type" value="Genomic_DNA"/>
</dbReference>
<dbReference type="SUPFAM" id="SSF52922">
    <property type="entry name" value="TK C-terminal domain-like"/>
    <property type="match status" value="1"/>
</dbReference>
<dbReference type="SUPFAM" id="SSF52518">
    <property type="entry name" value="Thiamin diphosphate-binding fold (THDP-binding)"/>
    <property type="match status" value="2"/>
</dbReference>
<feature type="domain" description="Transketolase N-terminal" evidence="2">
    <location>
        <begin position="67"/>
        <end position="262"/>
    </location>
</feature>
<sequence length="655" mass="72259">MSVNKVQDWEFEKFPIDLKKYKPFPLDPKKDKTLTQEQKDGLIANISLLRDVVVFFTATGAARGLAGHTGGAFDTIPEVVILLSFLLADTDKSKYVDILFDEAGHRVATQYLLSVLDGHLPVEQLLHYREAYSHLPGHPELGFTPGVKFSSGRLGHMWPLVNGVALAEREKTVFMLGSDGSQQEGDDAEAARLAVAQGLNVKLFIDDNDVTIAGHPSEYLKGYTVAKTLEGHGLKVVEANGEDLDSLYPAIVEIMNHQGPAAVVVHRPMAPKIKGIEGSSHAHDAIKVEPAIEYLDPRHPKCANILRAIQPSTYSDILSGSTKEKGACRVEFGEAVSRVLDKTSKDDNKSKVLVVDSDLEGSTGLNVIHKKHPEVFLSSGIMERGNFSAAAGWGAFKADRFGVFSTFSAFSEMIISELTMARLNFANVLTHFSHSGVDEMADNTCHFGINNFFLDNGLEDAYETRLYFPADCTDRFTHPPTHLPRIVDKVFYEKGLRFVFSTRSKVPWILKEDGSKFFEDPSYKFIPGKDEIIRKGSKGYVVSYGDILHRALDAVDRLRKEGLDIGLINKSTLNVVDEDVIKEIGKTEFVLVAESLNQKTGLGSKFGTWLLERDLRPRYGYMGTNKEGCGGLGEQIGHQGLDSASIALKIKQLIK</sequence>
<dbReference type="InterPro" id="IPR005474">
    <property type="entry name" value="Transketolase_N"/>
</dbReference>
<dbReference type="RefSeq" id="XP_065726191.1">
    <property type="nucleotide sequence ID" value="XM_065870119.1"/>
</dbReference>
<dbReference type="Gene3D" id="3.40.50.920">
    <property type="match status" value="1"/>
</dbReference>
<dbReference type="PANTHER" id="PTHR43825:SF1">
    <property type="entry name" value="TRANSKETOLASE-LIKE PYRIMIDINE-BINDING DOMAIN-CONTAINING PROTEIN"/>
    <property type="match status" value="1"/>
</dbReference>
<organism evidence="4 5">
    <name type="scientific">Kwoniella bestiolae CBS 10118</name>
    <dbReference type="NCBI Taxonomy" id="1296100"/>
    <lineage>
        <taxon>Eukaryota</taxon>
        <taxon>Fungi</taxon>
        <taxon>Dikarya</taxon>
        <taxon>Basidiomycota</taxon>
        <taxon>Agaricomycotina</taxon>
        <taxon>Tremellomycetes</taxon>
        <taxon>Tremellales</taxon>
        <taxon>Cryptococcaceae</taxon>
        <taxon>Kwoniella</taxon>
    </lineage>
</organism>
<dbReference type="InterPro" id="IPR009014">
    <property type="entry name" value="Transketo_C/PFOR_II"/>
</dbReference>
<name>A0AAJ8KA45_9TREE</name>
<reference evidence="4" key="2">
    <citation type="submission" date="2024-02" db="EMBL/GenBank/DDBJ databases">
        <title>Comparative genomics of Cryptococcus and Kwoniella reveals pathogenesis evolution and contrasting modes of karyotype evolution via chromosome fusion or intercentromeric recombination.</title>
        <authorList>
            <person name="Coelho M.A."/>
            <person name="David-Palma M."/>
            <person name="Shea T."/>
            <person name="Bowers K."/>
            <person name="McGinley-Smith S."/>
            <person name="Mohammad A.W."/>
            <person name="Gnirke A."/>
            <person name="Yurkov A.M."/>
            <person name="Nowrousian M."/>
            <person name="Sun S."/>
            <person name="Cuomo C.A."/>
            <person name="Heitman J."/>
        </authorList>
    </citation>
    <scope>NUCLEOTIDE SEQUENCE</scope>
    <source>
        <strain evidence="4">CBS 10118</strain>
    </source>
</reference>
<dbReference type="Pfam" id="PF02780">
    <property type="entry name" value="Transketolase_C"/>
    <property type="match status" value="1"/>
</dbReference>
<dbReference type="InterPro" id="IPR051157">
    <property type="entry name" value="PDH/Transketolase"/>
</dbReference>
<evidence type="ECO:0000259" key="3">
    <source>
        <dbReference type="Pfam" id="PF02780"/>
    </source>
</evidence>
<evidence type="ECO:0000259" key="2">
    <source>
        <dbReference type="Pfam" id="PF00456"/>
    </source>
</evidence>
<comment type="cofactor">
    <cofactor evidence="1">
        <name>thiamine diphosphate</name>
        <dbReference type="ChEBI" id="CHEBI:58937"/>
    </cofactor>
</comment>
<dbReference type="Proteomes" id="UP000092730">
    <property type="component" value="Chromosome 4"/>
</dbReference>
<dbReference type="InterPro" id="IPR033248">
    <property type="entry name" value="Transketolase_C"/>
</dbReference>
<dbReference type="Pfam" id="PF00456">
    <property type="entry name" value="Transketolase_N"/>
    <property type="match status" value="1"/>
</dbReference>
<proteinExistence type="predicted"/>
<dbReference type="InterPro" id="IPR029061">
    <property type="entry name" value="THDP-binding"/>
</dbReference>
<dbReference type="GeneID" id="30209128"/>
<dbReference type="Gene3D" id="3.40.50.970">
    <property type="match status" value="2"/>
</dbReference>
<dbReference type="KEGG" id="kbi:30209128"/>
<evidence type="ECO:0000313" key="5">
    <source>
        <dbReference type="Proteomes" id="UP000092730"/>
    </source>
</evidence>
<evidence type="ECO:0000313" key="4">
    <source>
        <dbReference type="EMBL" id="WVW83589.1"/>
    </source>
</evidence>
<accession>A0AAJ8KA45</accession>
<evidence type="ECO:0008006" key="6">
    <source>
        <dbReference type="Google" id="ProtNLM"/>
    </source>
</evidence>